<sequence length="518" mass="60252">MNNNLGLAEKRILDPHWRLSNLYWIIDKESNKILFKMNWAQEELYRNLWYCSIILKARQLGISTFVSLLFLDRCLFNSNCSAGIIAHTKEDAEMLFRRVKLAYENLPEELKALRTVNMDNARELQFNNGSLLRVGTSMRGSTLQYLHISEFGKICAKYPDKAREIITGSLNALAPGQYIIIESTAEGRDGYFYEMCKQAQALKDSEHPLSKLDYRFFFFPWWKHPDYEIHPETIPIVQDLQEYFRHLQDNEKITLSLHQKAWYAKKHVTQGLDMRREYPSTPDESFAVSNEGLYYGSLITKVRLEKRIRKIYYDENVPVNTAWDLGYGDSTVIWFFQVCGQEIHLLDYYENSGEALTHYLKYIKNKPYSYLKHFVPHDAGAHEYSTGMTRIEVARNHGIEFILAPKVSVAEGIDAVRNILNRCWFDEEKCAKGIKMLESYKREWDDRNGCWKENPLHNFASHGADAFRILALSLGLAKQGMTAEDVRELRERALTGSHRYSPTSSLPPLNPFGNLRSF</sequence>
<feature type="compositionally biased region" description="Polar residues" evidence="1">
    <location>
        <begin position="498"/>
        <end position="507"/>
    </location>
</feature>
<evidence type="ECO:0000313" key="3">
    <source>
        <dbReference type="Proteomes" id="UP000069902"/>
    </source>
</evidence>
<dbReference type="Gene3D" id="3.40.50.300">
    <property type="entry name" value="P-loop containing nucleotide triphosphate hydrolases"/>
    <property type="match status" value="1"/>
</dbReference>
<dbReference type="InterPro" id="IPR027417">
    <property type="entry name" value="P-loop_NTPase"/>
</dbReference>
<dbReference type="InParanoid" id="A0A0U5JEP1"/>
<dbReference type="STRING" id="389348.PNK_2386"/>
<evidence type="ECO:0000256" key="1">
    <source>
        <dbReference type="SAM" id="MobiDB-lite"/>
    </source>
</evidence>
<evidence type="ECO:0008006" key="4">
    <source>
        <dbReference type="Google" id="ProtNLM"/>
    </source>
</evidence>
<reference evidence="3" key="1">
    <citation type="submission" date="2015-09" db="EMBL/GenBank/DDBJ databases">
        <authorList>
            <person name="Bertelli C."/>
        </authorList>
    </citation>
    <scope>NUCLEOTIDE SEQUENCE [LARGE SCALE GENOMIC DNA]</scope>
    <source>
        <strain evidence="3">KNic</strain>
    </source>
</reference>
<feature type="region of interest" description="Disordered" evidence="1">
    <location>
        <begin position="497"/>
        <end position="518"/>
    </location>
</feature>
<dbReference type="KEGG" id="pnl:PNK_2386"/>
<name>A0A0U5JEP1_9BACT</name>
<dbReference type="Gene3D" id="3.30.420.280">
    <property type="match status" value="1"/>
</dbReference>
<dbReference type="PATRIC" id="fig|389348.3.peg.2677"/>
<organism evidence="2 3">
    <name type="scientific">Candidatus Protochlamydia naegleriophila</name>
    <dbReference type="NCBI Taxonomy" id="389348"/>
    <lineage>
        <taxon>Bacteria</taxon>
        <taxon>Pseudomonadati</taxon>
        <taxon>Chlamydiota</taxon>
        <taxon>Chlamydiia</taxon>
        <taxon>Parachlamydiales</taxon>
        <taxon>Parachlamydiaceae</taxon>
        <taxon>Candidatus Protochlamydia</taxon>
    </lineage>
</organism>
<dbReference type="RefSeq" id="WP_059062228.1">
    <property type="nucleotide sequence ID" value="NZ_LN879502.1"/>
</dbReference>
<gene>
    <name evidence="2" type="ORF">PNK_2386</name>
</gene>
<proteinExistence type="predicted"/>
<evidence type="ECO:0000313" key="2">
    <source>
        <dbReference type="EMBL" id="CUI17982.1"/>
    </source>
</evidence>
<dbReference type="AlphaFoldDB" id="A0A0U5JEP1"/>
<accession>A0A0U5JEP1</accession>
<dbReference type="EMBL" id="LN879502">
    <property type="protein sequence ID" value="CUI17982.1"/>
    <property type="molecule type" value="Genomic_DNA"/>
</dbReference>
<keyword evidence="3" id="KW-1185">Reference proteome</keyword>
<protein>
    <recommendedName>
        <fullName evidence="4">Terminase</fullName>
    </recommendedName>
</protein>
<dbReference type="Proteomes" id="UP000069902">
    <property type="component" value="Chromosome cPNK"/>
</dbReference>